<evidence type="ECO:0000256" key="2">
    <source>
        <dbReference type="ARBA" id="ARBA00023152"/>
    </source>
</evidence>
<dbReference type="InterPro" id="IPR035966">
    <property type="entry name" value="PKF_sf"/>
</dbReference>
<comment type="caution">
    <text evidence="3">The sequence shown here is derived from an EMBL/GenBank/DDBJ whole genome shotgun (WGS) entry which is preliminary data.</text>
</comment>
<name>A0ABD3C327_9LAMI</name>
<accession>A0ABD3C327</accession>
<reference evidence="4" key="1">
    <citation type="journal article" date="2024" name="IScience">
        <title>Strigolactones Initiate the Formation of Haustorium-like Structures in Castilleja.</title>
        <authorList>
            <person name="Buerger M."/>
            <person name="Peterson D."/>
            <person name="Chory J."/>
        </authorList>
    </citation>
    <scope>NUCLEOTIDE SEQUENCE [LARGE SCALE GENOMIC DNA]</scope>
</reference>
<dbReference type="PANTHER" id="PTHR43650">
    <property type="entry name" value="PYROPHOSPHATE--FRUCTOSE 6-PHOSPHATE 1-PHOSPHOTRANSFERASE"/>
    <property type="match status" value="1"/>
</dbReference>
<proteinExistence type="predicted"/>
<organism evidence="3 4">
    <name type="scientific">Castilleja foliolosa</name>
    <dbReference type="NCBI Taxonomy" id="1961234"/>
    <lineage>
        <taxon>Eukaryota</taxon>
        <taxon>Viridiplantae</taxon>
        <taxon>Streptophyta</taxon>
        <taxon>Embryophyta</taxon>
        <taxon>Tracheophyta</taxon>
        <taxon>Spermatophyta</taxon>
        <taxon>Magnoliopsida</taxon>
        <taxon>eudicotyledons</taxon>
        <taxon>Gunneridae</taxon>
        <taxon>Pentapetalae</taxon>
        <taxon>asterids</taxon>
        <taxon>lamiids</taxon>
        <taxon>Lamiales</taxon>
        <taxon>Orobanchaceae</taxon>
        <taxon>Pedicularideae</taxon>
        <taxon>Castillejinae</taxon>
        <taxon>Castilleja</taxon>
    </lineage>
</organism>
<dbReference type="Proteomes" id="UP001632038">
    <property type="component" value="Unassembled WGS sequence"/>
</dbReference>
<dbReference type="PANTHER" id="PTHR43650:SF6">
    <property type="entry name" value="PYROPHOSPHATE--FRUCTOSE 6-PHOSPHATE 1-PHOSPHOTRANSFERASE SUBUNIT BETA"/>
    <property type="match status" value="1"/>
</dbReference>
<dbReference type="Gene3D" id="3.40.50.450">
    <property type="match status" value="1"/>
</dbReference>
<dbReference type="SUPFAM" id="SSF53784">
    <property type="entry name" value="Phosphofructokinase"/>
    <property type="match status" value="1"/>
</dbReference>
<dbReference type="EMBL" id="JAVIJP010000054">
    <property type="protein sequence ID" value="KAL3623724.1"/>
    <property type="molecule type" value="Genomic_DNA"/>
</dbReference>
<dbReference type="AlphaFoldDB" id="A0ABD3C327"/>
<dbReference type="GO" id="GO:0006096">
    <property type="term" value="P:glycolytic process"/>
    <property type="evidence" value="ECO:0007669"/>
    <property type="project" value="UniProtKB-KW"/>
</dbReference>
<protein>
    <submittedName>
        <fullName evidence="3">Uncharacterized protein</fullName>
    </submittedName>
</protein>
<keyword evidence="2" id="KW-0324">Glycolysis</keyword>
<sequence length="100" mass="10916">MLVPGDASTALPNQSLKIGVVLSGGQAPGGHNVISGLFDYVQERTKGSTLYGFKGGPAGVMNCKYVELTKDFVHPYRNQISALHQFGLVMFFFMTKTRFQ</sequence>
<evidence type="ECO:0000313" key="4">
    <source>
        <dbReference type="Proteomes" id="UP001632038"/>
    </source>
</evidence>
<keyword evidence="1" id="KW-0963">Cytoplasm</keyword>
<gene>
    <name evidence="3" type="ORF">CASFOL_032540</name>
</gene>
<evidence type="ECO:0000256" key="1">
    <source>
        <dbReference type="ARBA" id="ARBA00022490"/>
    </source>
</evidence>
<keyword evidence="4" id="KW-1185">Reference proteome</keyword>
<evidence type="ECO:0000313" key="3">
    <source>
        <dbReference type="EMBL" id="KAL3623724.1"/>
    </source>
</evidence>